<evidence type="ECO:0000259" key="3">
    <source>
        <dbReference type="Pfam" id="PF21671"/>
    </source>
</evidence>
<dbReference type="InterPro" id="IPR038955">
    <property type="entry name" value="PriA/CPL1_fungi"/>
</dbReference>
<feature type="domain" description="Protein CPL1-like" evidence="3">
    <location>
        <begin position="793"/>
        <end position="852"/>
    </location>
</feature>
<feature type="signal peptide" evidence="2">
    <location>
        <begin position="1"/>
        <end position="17"/>
    </location>
</feature>
<dbReference type="InterPro" id="IPR048661">
    <property type="entry name" value="CPL1-like"/>
</dbReference>
<evidence type="ECO:0000313" key="4">
    <source>
        <dbReference type="EMBL" id="ORY74306.1"/>
    </source>
</evidence>
<dbReference type="OrthoDB" id="439917at2759"/>
<accession>A0A1Y2ET23</accession>
<proteinExistence type="predicted"/>
<dbReference type="InParanoid" id="A0A1Y2ET23"/>
<protein>
    <recommendedName>
        <fullName evidence="3">Protein CPL1-like domain-containing protein</fullName>
    </recommendedName>
</protein>
<sequence length="885" mass="90151">MRFTLPSLFALASVAVATTVKDPNGRAANPTSPNPYLPENQPSLTKRGCLLGIICIGTSTPDYTSDVNNCGYKGKVCSSLWTNGWGAQCSNGVCGPAYCYNLFDFNWLTGKCQDVSSDTSNCGKCGQTCSASSITGASAASCISGTCTASKCQSGYTLSSGTCTLNIDTQTDLNNCGTKGNVCQSSWSYGTGRQCIAGVCQPASCSNGYDFNFSTNKCQNVQSDVNNCGKCGYSCSFANGYGSCSSGTCTLSSCRSGFYNVGGTCTSLDLTSDASNCGSVGNDCTSKYANGVGVCQSGTCALGTCADGYKTTTQTSCSWLIFCSSTSSCTKVDTSSDTDNCGSIGNKCAASYANGYNPTCSNGACSATCNNGYSWDSSLLYCRATTSDVNHCGGCNNKCPSSIGTPQCTSGTCSYSSCNTGYYLINGACTALTLSSDVNNCGSVGTKCPSSYLNGNGVTCASGVCRATTCNTGYDWDASSKTCKYVQDDTQNCGRCGNVCSFANGVGSCSSGTCTLSRCNPGFQNVGGLCTSMDITSDVNNCGAVGKICSFPLGKGTCSSGTCTYTTCNPPYALKSGSCTAVDTNTDVNNCGAIGNVCPASYSNGGAGKCVAGDCTTTCNSGFDFDTDLNYCRDVTSDVNNCGRCGGVCSLNGASSTKCVSSKCYATVCKSGYYLQGGVCNGIDTTSDANNCGGIGKVCSFTPSGAVGTCKNSVCTVTSCPSGYTINSNICVKSSASQRARAKKSKITAPKSLCPDHETACPIAGAASYAMAVSHHFSAFGDLTTGMDGAGGFECLDTTQALDSCGGCASTGEGQDCTKIPSAVGVGCDSGACVVFSCQAGWRPNLAGTKCIRAHHQHDSSNSTRAHGSRRHLAARHGHHGHGHS</sequence>
<evidence type="ECO:0000313" key="5">
    <source>
        <dbReference type="Proteomes" id="UP000193467"/>
    </source>
</evidence>
<dbReference type="PANTHER" id="PTHR35192:SF2">
    <property type="entry name" value="APPLE DOMAIN-CONTAINING PROTEIN"/>
    <property type="match status" value="1"/>
</dbReference>
<feature type="compositionally biased region" description="Basic residues" evidence="1">
    <location>
        <begin position="867"/>
        <end position="885"/>
    </location>
</feature>
<name>A0A1Y2ET23_9BASI</name>
<dbReference type="STRING" id="106004.A0A1Y2ET23"/>
<comment type="caution">
    <text evidence="4">The sequence shown here is derived from an EMBL/GenBank/DDBJ whole genome shotgun (WGS) entry which is preliminary data.</text>
</comment>
<evidence type="ECO:0000256" key="1">
    <source>
        <dbReference type="SAM" id="MobiDB-lite"/>
    </source>
</evidence>
<dbReference type="Pfam" id="PF21671">
    <property type="entry name" value="CPL1-like"/>
    <property type="match status" value="1"/>
</dbReference>
<keyword evidence="2" id="KW-0732">Signal</keyword>
<organism evidence="4 5">
    <name type="scientific">Leucosporidium creatinivorum</name>
    <dbReference type="NCBI Taxonomy" id="106004"/>
    <lineage>
        <taxon>Eukaryota</taxon>
        <taxon>Fungi</taxon>
        <taxon>Dikarya</taxon>
        <taxon>Basidiomycota</taxon>
        <taxon>Pucciniomycotina</taxon>
        <taxon>Microbotryomycetes</taxon>
        <taxon>Leucosporidiales</taxon>
        <taxon>Leucosporidium</taxon>
    </lineage>
</organism>
<feature type="chain" id="PRO_5012598590" description="Protein CPL1-like domain-containing protein" evidence="2">
    <location>
        <begin position="18"/>
        <end position="885"/>
    </location>
</feature>
<dbReference type="PANTHER" id="PTHR35192">
    <property type="entry name" value="PROTEIN, PUTATIVE-RELATED"/>
    <property type="match status" value="1"/>
</dbReference>
<gene>
    <name evidence="4" type="ORF">BCR35DRAFT_325984</name>
</gene>
<reference evidence="4 5" key="1">
    <citation type="submission" date="2016-07" db="EMBL/GenBank/DDBJ databases">
        <title>Pervasive Adenine N6-methylation of Active Genes in Fungi.</title>
        <authorList>
            <consortium name="DOE Joint Genome Institute"/>
            <person name="Mondo S.J."/>
            <person name="Dannebaum R.O."/>
            <person name="Kuo R.C."/>
            <person name="Labutti K."/>
            <person name="Haridas S."/>
            <person name="Kuo A."/>
            <person name="Salamov A."/>
            <person name="Ahrendt S.R."/>
            <person name="Lipzen A."/>
            <person name="Sullivan W."/>
            <person name="Andreopoulos W.B."/>
            <person name="Clum A."/>
            <person name="Lindquist E."/>
            <person name="Daum C."/>
            <person name="Ramamoorthy G.K."/>
            <person name="Gryganskyi A."/>
            <person name="Culley D."/>
            <person name="Magnuson J.K."/>
            <person name="James T.Y."/>
            <person name="O'Malley M.A."/>
            <person name="Stajich J.E."/>
            <person name="Spatafora J.W."/>
            <person name="Visel A."/>
            <person name="Grigoriev I.V."/>
        </authorList>
    </citation>
    <scope>NUCLEOTIDE SEQUENCE [LARGE SCALE GENOMIC DNA]</scope>
    <source>
        <strain evidence="4 5">62-1032</strain>
    </source>
</reference>
<dbReference type="EMBL" id="MCGR01000042">
    <property type="protein sequence ID" value="ORY74306.1"/>
    <property type="molecule type" value="Genomic_DNA"/>
</dbReference>
<evidence type="ECO:0000256" key="2">
    <source>
        <dbReference type="SAM" id="SignalP"/>
    </source>
</evidence>
<feature type="region of interest" description="Disordered" evidence="1">
    <location>
        <begin position="857"/>
        <end position="885"/>
    </location>
</feature>
<keyword evidence="5" id="KW-1185">Reference proteome</keyword>
<dbReference type="Proteomes" id="UP000193467">
    <property type="component" value="Unassembled WGS sequence"/>
</dbReference>
<dbReference type="AlphaFoldDB" id="A0A1Y2ET23"/>